<evidence type="ECO:0000313" key="1">
    <source>
        <dbReference type="EMBL" id="TFK81809.1"/>
    </source>
</evidence>
<keyword evidence="2" id="KW-1185">Reference proteome</keyword>
<accession>A0A5C3NYD8</accession>
<sequence>MSTCRLESVDQLLGHLHFITGIPCEPGPEGALELHAAQISVNDTESDAFFEEILKYAFKRYLTGVGHPDTPAIRELLGEYVLRHGAGDPFLRARAFLHRMKVSDDVTSQPDWKIEICFKHTGNRGSPSLGLGVPCPTPIEVHTCIPRCTFIVDEGLRNLLLEPIPMQSFETWLHAALSWDFVA</sequence>
<dbReference type="AlphaFoldDB" id="A0A5C3NYD8"/>
<dbReference type="InParanoid" id="A0A5C3NYD8"/>
<name>A0A5C3NYD8_9APHY</name>
<dbReference type="EMBL" id="ML211557">
    <property type="protein sequence ID" value="TFK81809.1"/>
    <property type="molecule type" value="Genomic_DNA"/>
</dbReference>
<proteinExistence type="predicted"/>
<gene>
    <name evidence="1" type="ORF">K466DRAFT_604195</name>
</gene>
<protein>
    <submittedName>
        <fullName evidence="1">Uncharacterized protein</fullName>
    </submittedName>
</protein>
<reference evidence="1 2" key="1">
    <citation type="journal article" date="2019" name="Nat. Ecol. Evol.">
        <title>Megaphylogeny resolves global patterns of mushroom evolution.</title>
        <authorList>
            <person name="Varga T."/>
            <person name="Krizsan K."/>
            <person name="Foldi C."/>
            <person name="Dima B."/>
            <person name="Sanchez-Garcia M."/>
            <person name="Sanchez-Ramirez S."/>
            <person name="Szollosi G.J."/>
            <person name="Szarkandi J.G."/>
            <person name="Papp V."/>
            <person name="Albert L."/>
            <person name="Andreopoulos W."/>
            <person name="Angelini C."/>
            <person name="Antonin V."/>
            <person name="Barry K.W."/>
            <person name="Bougher N.L."/>
            <person name="Buchanan P."/>
            <person name="Buyck B."/>
            <person name="Bense V."/>
            <person name="Catcheside P."/>
            <person name="Chovatia M."/>
            <person name="Cooper J."/>
            <person name="Damon W."/>
            <person name="Desjardin D."/>
            <person name="Finy P."/>
            <person name="Geml J."/>
            <person name="Haridas S."/>
            <person name="Hughes K."/>
            <person name="Justo A."/>
            <person name="Karasinski D."/>
            <person name="Kautmanova I."/>
            <person name="Kiss B."/>
            <person name="Kocsube S."/>
            <person name="Kotiranta H."/>
            <person name="LaButti K.M."/>
            <person name="Lechner B.E."/>
            <person name="Liimatainen K."/>
            <person name="Lipzen A."/>
            <person name="Lukacs Z."/>
            <person name="Mihaltcheva S."/>
            <person name="Morgado L.N."/>
            <person name="Niskanen T."/>
            <person name="Noordeloos M.E."/>
            <person name="Ohm R.A."/>
            <person name="Ortiz-Santana B."/>
            <person name="Ovrebo C."/>
            <person name="Racz N."/>
            <person name="Riley R."/>
            <person name="Savchenko A."/>
            <person name="Shiryaev A."/>
            <person name="Soop K."/>
            <person name="Spirin V."/>
            <person name="Szebenyi C."/>
            <person name="Tomsovsky M."/>
            <person name="Tulloss R.E."/>
            <person name="Uehling J."/>
            <person name="Grigoriev I.V."/>
            <person name="Vagvolgyi C."/>
            <person name="Papp T."/>
            <person name="Martin F.M."/>
            <person name="Miettinen O."/>
            <person name="Hibbett D.S."/>
            <person name="Nagy L.G."/>
        </authorList>
    </citation>
    <scope>NUCLEOTIDE SEQUENCE [LARGE SCALE GENOMIC DNA]</scope>
    <source>
        <strain evidence="1 2">HHB13444</strain>
    </source>
</reference>
<dbReference type="Proteomes" id="UP000308197">
    <property type="component" value="Unassembled WGS sequence"/>
</dbReference>
<evidence type="ECO:0000313" key="2">
    <source>
        <dbReference type="Proteomes" id="UP000308197"/>
    </source>
</evidence>
<organism evidence="1 2">
    <name type="scientific">Polyporus arcularius HHB13444</name>
    <dbReference type="NCBI Taxonomy" id="1314778"/>
    <lineage>
        <taxon>Eukaryota</taxon>
        <taxon>Fungi</taxon>
        <taxon>Dikarya</taxon>
        <taxon>Basidiomycota</taxon>
        <taxon>Agaricomycotina</taxon>
        <taxon>Agaricomycetes</taxon>
        <taxon>Polyporales</taxon>
        <taxon>Polyporaceae</taxon>
        <taxon>Polyporus</taxon>
    </lineage>
</organism>